<sequence length="266" mass="29601">MQRSGESMKIRSTFPHLVAKPIMKRRVFLSAAASAGTVACLTPCPLFAAEKLALSRGDVILFQGDSITDAGRNKKSPVANEGLGRGYPKFIAESLHQDYPDLDLQIHNRGISGNKVPDLDRRWQQDCLDIKPRILSILIGVNDIWHMLNGRYDGTSETYRDGFAALLKRTREALPKTTFAICEPFVLMSGTVKENKDKWFPEFDVRRKYAKQVAQDAGAIWVPFQTMFDDAVAEGTEPKALAGDGVHPTQLGHQLMAKTWRETVGV</sequence>
<evidence type="ECO:0000313" key="3">
    <source>
        <dbReference type="Proteomes" id="UP000321353"/>
    </source>
</evidence>
<protein>
    <submittedName>
        <fullName evidence="2">GDSL-like Lipase/Acylhydrolase</fullName>
    </submittedName>
</protein>
<dbReference type="PANTHER" id="PTHR30383">
    <property type="entry name" value="THIOESTERASE 1/PROTEASE 1/LYSOPHOSPHOLIPASE L1"/>
    <property type="match status" value="1"/>
</dbReference>
<dbReference type="InterPro" id="IPR013830">
    <property type="entry name" value="SGNH_hydro"/>
</dbReference>
<gene>
    <name evidence="2" type="ORF">Mal15_30300</name>
</gene>
<dbReference type="GO" id="GO:0004622">
    <property type="term" value="F:phosphatidylcholine lysophospholipase activity"/>
    <property type="evidence" value="ECO:0007669"/>
    <property type="project" value="TreeGrafter"/>
</dbReference>
<dbReference type="InterPro" id="IPR051532">
    <property type="entry name" value="Ester_Hydrolysis_Enzymes"/>
</dbReference>
<keyword evidence="2" id="KW-0378">Hydrolase</keyword>
<dbReference type="PANTHER" id="PTHR30383:SF5">
    <property type="entry name" value="SGNH HYDROLASE-TYPE ESTERASE DOMAIN-CONTAINING PROTEIN"/>
    <property type="match status" value="1"/>
</dbReference>
<dbReference type="Gene3D" id="3.40.50.1110">
    <property type="entry name" value="SGNH hydrolase"/>
    <property type="match status" value="1"/>
</dbReference>
<dbReference type="Pfam" id="PF13472">
    <property type="entry name" value="Lipase_GDSL_2"/>
    <property type="match status" value="1"/>
</dbReference>
<dbReference type="CDD" id="cd01834">
    <property type="entry name" value="SGNH_hydrolase_like_2"/>
    <property type="match status" value="1"/>
</dbReference>
<evidence type="ECO:0000313" key="2">
    <source>
        <dbReference type="EMBL" id="QEF98972.1"/>
    </source>
</evidence>
<dbReference type="SUPFAM" id="SSF52266">
    <property type="entry name" value="SGNH hydrolase"/>
    <property type="match status" value="1"/>
</dbReference>
<dbReference type="AlphaFoldDB" id="A0A5B9MCL7"/>
<organism evidence="2 3">
    <name type="scientific">Stieleria maiorica</name>
    <dbReference type="NCBI Taxonomy" id="2795974"/>
    <lineage>
        <taxon>Bacteria</taxon>
        <taxon>Pseudomonadati</taxon>
        <taxon>Planctomycetota</taxon>
        <taxon>Planctomycetia</taxon>
        <taxon>Pirellulales</taxon>
        <taxon>Pirellulaceae</taxon>
        <taxon>Stieleria</taxon>
    </lineage>
</organism>
<reference evidence="2 3" key="1">
    <citation type="submission" date="2019-02" db="EMBL/GenBank/DDBJ databases">
        <title>Planctomycetal bacteria perform biofilm scaping via a novel small molecule.</title>
        <authorList>
            <person name="Jeske O."/>
            <person name="Boedeker C."/>
            <person name="Wiegand S."/>
            <person name="Breitling P."/>
            <person name="Kallscheuer N."/>
            <person name="Jogler M."/>
            <person name="Rohde M."/>
            <person name="Petersen J."/>
            <person name="Medema M.H."/>
            <person name="Surup F."/>
            <person name="Jogler C."/>
        </authorList>
    </citation>
    <scope>NUCLEOTIDE SEQUENCE [LARGE SCALE GENOMIC DNA]</scope>
    <source>
        <strain evidence="2 3">Mal15</strain>
    </source>
</reference>
<evidence type="ECO:0000259" key="1">
    <source>
        <dbReference type="Pfam" id="PF13472"/>
    </source>
</evidence>
<dbReference type="InterPro" id="IPR036514">
    <property type="entry name" value="SGNH_hydro_sf"/>
</dbReference>
<keyword evidence="3" id="KW-1185">Reference proteome</keyword>
<name>A0A5B9MCL7_9BACT</name>
<dbReference type="EMBL" id="CP036264">
    <property type="protein sequence ID" value="QEF98972.1"/>
    <property type="molecule type" value="Genomic_DNA"/>
</dbReference>
<proteinExistence type="predicted"/>
<dbReference type="KEGG" id="smam:Mal15_30300"/>
<dbReference type="Proteomes" id="UP000321353">
    <property type="component" value="Chromosome"/>
</dbReference>
<accession>A0A5B9MCL7</accession>
<feature type="domain" description="SGNH hydrolase-type esterase" evidence="1">
    <location>
        <begin position="64"/>
        <end position="255"/>
    </location>
</feature>